<keyword evidence="3" id="KW-1185">Reference proteome</keyword>
<organism evidence="2 3">
    <name type="scientific">Kitasatospora cathayae</name>
    <dbReference type="NCBI Taxonomy" id="3004092"/>
    <lineage>
        <taxon>Bacteria</taxon>
        <taxon>Bacillati</taxon>
        <taxon>Actinomycetota</taxon>
        <taxon>Actinomycetes</taxon>
        <taxon>Kitasatosporales</taxon>
        <taxon>Streptomycetaceae</taxon>
        <taxon>Kitasatospora</taxon>
    </lineage>
</organism>
<keyword evidence="2" id="KW-0614">Plasmid</keyword>
<proteinExistence type="predicted"/>
<sequence length="163" mass="17713">MSRSPQPLPRRGRTGERGRSGRVVVLGLLPAGILALSACGSDTPSMNLGQAEDKVKAYASAALAVLPDKDTVKIPDPLVAKDECESGPANSPTRYMPYISYKLRGIPGPKVQGVFDAVRQRLKQDGFSVERTTTSDWTCPTTRTSSPPRSWSATTKRRRTPWT</sequence>
<accession>A0ABY7QGZ7</accession>
<name>A0ABY7QGZ7_9ACTN</name>
<gene>
    <name evidence="2" type="ORF">O1G21_40865</name>
</gene>
<dbReference type="EMBL" id="CP115452">
    <property type="protein sequence ID" value="WBP92085.1"/>
    <property type="molecule type" value="Genomic_DNA"/>
</dbReference>
<evidence type="ECO:0000256" key="1">
    <source>
        <dbReference type="SAM" id="MobiDB-lite"/>
    </source>
</evidence>
<feature type="region of interest" description="Disordered" evidence="1">
    <location>
        <begin position="129"/>
        <end position="163"/>
    </location>
</feature>
<protein>
    <submittedName>
        <fullName evidence="2">Uncharacterized protein</fullName>
    </submittedName>
</protein>
<evidence type="ECO:0000313" key="3">
    <source>
        <dbReference type="Proteomes" id="UP001212821"/>
    </source>
</evidence>
<feature type="compositionally biased region" description="Low complexity" evidence="1">
    <location>
        <begin position="137"/>
        <end position="154"/>
    </location>
</feature>
<dbReference type="RefSeq" id="WP_270151783.1">
    <property type="nucleotide sequence ID" value="NZ_CP115452.1"/>
</dbReference>
<reference evidence="2 3" key="1">
    <citation type="submission" date="2022-12" db="EMBL/GenBank/DDBJ databases">
        <title>HUAS 3-15.</title>
        <authorList>
            <person name="Mo P."/>
        </authorList>
    </citation>
    <scope>NUCLEOTIDE SEQUENCE [LARGE SCALE GENOMIC DNA]</scope>
    <source>
        <strain evidence="2 3">HUAS 3-15</strain>
        <plasmid evidence="2 3">punmamed3</plasmid>
    </source>
</reference>
<evidence type="ECO:0000313" key="2">
    <source>
        <dbReference type="EMBL" id="WBP92085.1"/>
    </source>
</evidence>
<geneLocation type="plasmid" evidence="2 3">
    <name>punmamed3</name>
</geneLocation>
<dbReference type="Proteomes" id="UP001212821">
    <property type="component" value="Plasmid punmamed3"/>
</dbReference>
<feature type="region of interest" description="Disordered" evidence="1">
    <location>
        <begin position="1"/>
        <end position="20"/>
    </location>
</feature>